<dbReference type="OrthoDB" id="3795884at2759"/>
<comment type="caution">
    <text evidence="2">The sequence shown here is derived from an EMBL/GenBank/DDBJ whole genome shotgun (WGS) entry which is preliminary data.</text>
</comment>
<accession>A0A9P4N3A4</accession>
<feature type="compositionally biased region" description="Polar residues" evidence="1">
    <location>
        <begin position="216"/>
        <end position="234"/>
    </location>
</feature>
<evidence type="ECO:0000313" key="2">
    <source>
        <dbReference type="EMBL" id="KAF2264267.1"/>
    </source>
</evidence>
<evidence type="ECO:0000313" key="3">
    <source>
        <dbReference type="Proteomes" id="UP000800093"/>
    </source>
</evidence>
<protein>
    <submittedName>
        <fullName evidence="2">Uncharacterized protein</fullName>
    </submittedName>
</protein>
<dbReference type="Proteomes" id="UP000800093">
    <property type="component" value="Unassembled WGS sequence"/>
</dbReference>
<evidence type="ECO:0000256" key="1">
    <source>
        <dbReference type="SAM" id="MobiDB-lite"/>
    </source>
</evidence>
<reference evidence="3" key="1">
    <citation type="journal article" date="2020" name="Stud. Mycol.">
        <title>101 Dothideomycetes genomes: A test case for predicting lifestyles and emergence of pathogens.</title>
        <authorList>
            <person name="Haridas S."/>
            <person name="Albert R."/>
            <person name="Binder M."/>
            <person name="Bloem J."/>
            <person name="LaButti K."/>
            <person name="Salamov A."/>
            <person name="Andreopoulos B."/>
            <person name="Baker S."/>
            <person name="Barry K."/>
            <person name="Bills G."/>
            <person name="Bluhm B."/>
            <person name="Cannon C."/>
            <person name="Castanera R."/>
            <person name="Culley D."/>
            <person name="Daum C."/>
            <person name="Ezra D."/>
            <person name="Gonzalez J."/>
            <person name="Henrissat B."/>
            <person name="Kuo A."/>
            <person name="Liang C."/>
            <person name="Lipzen A."/>
            <person name="Lutzoni F."/>
            <person name="Magnuson J."/>
            <person name="Mondo S."/>
            <person name="Nolan M."/>
            <person name="Ohm R."/>
            <person name="Pangilinan J."/>
            <person name="Park H.-J."/>
            <person name="Ramirez L."/>
            <person name="Alfaro M."/>
            <person name="Sun H."/>
            <person name="Tritt A."/>
            <person name="Yoshinaga Y."/>
            <person name="Zwiers L.-H."/>
            <person name="Turgeon B."/>
            <person name="Goodwin S."/>
            <person name="Spatafora J."/>
            <person name="Crous P."/>
            <person name="Grigoriev I."/>
        </authorList>
    </citation>
    <scope>NUCLEOTIDE SEQUENCE [LARGE SCALE GENOMIC DNA]</scope>
    <source>
        <strain evidence="3">CBS 304.66</strain>
    </source>
</reference>
<keyword evidence="3" id="KW-1185">Reference proteome</keyword>
<dbReference type="AlphaFoldDB" id="A0A9P4N3A4"/>
<feature type="region of interest" description="Disordered" evidence="1">
    <location>
        <begin position="212"/>
        <end position="234"/>
    </location>
</feature>
<proteinExistence type="predicted"/>
<feature type="region of interest" description="Disordered" evidence="1">
    <location>
        <begin position="269"/>
        <end position="304"/>
    </location>
</feature>
<dbReference type="EMBL" id="ML986617">
    <property type="protein sequence ID" value="KAF2264267.1"/>
    <property type="molecule type" value="Genomic_DNA"/>
</dbReference>
<organism evidence="2 3">
    <name type="scientific">Lojkania enalia</name>
    <dbReference type="NCBI Taxonomy" id="147567"/>
    <lineage>
        <taxon>Eukaryota</taxon>
        <taxon>Fungi</taxon>
        <taxon>Dikarya</taxon>
        <taxon>Ascomycota</taxon>
        <taxon>Pezizomycotina</taxon>
        <taxon>Dothideomycetes</taxon>
        <taxon>Pleosporomycetidae</taxon>
        <taxon>Pleosporales</taxon>
        <taxon>Pleosporales incertae sedis</taxon>
        <taxon>Lojkania</taxon>
    </lineage>
</organism>
<gene>
    <name evidence="2" type="ORF">CC78DRAFT_246023</name>
</gene>
<sequence>MCIILPVDHLPCTHTVAIFQHCVDAPRSRLRGLGPCSKVRQHSRPIITRKLCINCGGPRYFARRGGIAERGVSGLQLRKRGGSDPNDSGYHSDIIEEEEEEDIASETTDSAISPRASVARTSWKPLHRHNYSTDSFFPDPHRLSLLAKRSSWKPNLKHELSRVHSGTFYRPESTASEKSLGSQFEDAIGRARKSQWPLLDTSDALIRPGLTKRKNSSLLHPSRPDSQSDSDCTIRQESIYEEDSIDRFEMPAQLEHGQKNYSTLLHPSSAEVSDLESGPEQGPESGLRKGSTLLHPSSPESPARSLLEIGNAFHSPLIPSHSSSSSTSTIISTASTPDTLLTIPSPNNMPTFGRSNSVRTNFTKIWKDEEEEEYLWPSDQDAEIRSCNGADESVKAEVATAKTAKLARASTVQVHVRGLSVSI</sequence>
<name>A0A9P4N3A4_9PLEO</name>